<keyword evidence="1" id="KW-0472">Membrane</keyword>
<accession>A0A0K2H000</accession>
<keyword evidence="3" id="KW-1185">Reference proteome</keyword>
<sequence>MFSNKKKGSANTVTDAVNSAPEAIQRDAGKLGTLLIQTLDKAMSWQSSAISGYVKAMHNKKPNQTPAEIQQRIDKHFLNVVTGSGGAAGGTAVLPGIGFITGMAAVTGESLFFLEAAAWHTLASATLRNIDIEDPERRRTLILAAMSGSEGTALVASLLGEESLRNRSKTSVAGMISRLGIPQLGTVNKLLIKQAKKRLMKNARLALIGKLMPFGIGAVLGATANRKMGNTMIDSTRVSLGPVPTSWTEFDGKMLTKSN</sequence>
<protein>
    <submittedName>
        <fullName evidence="2">Membrane protein</fullName>
    </submittedName>
</protein>
<keyword evidence="1" id="KW-1133">Transmembrane helix</keyword>
<dbReference type="PATRIC" id="fig|1408189.4.peg.871"/>
<evidence type="ECO:0000256" key="1">
    <source>
        <dbReference type="SAM" id="Phobius"/>
    </source>
</evidence>
<organism evidence="2 3">
    <name type="scientific">Corynebacterium lactis RW2-5</name>
    <dbReference type="NCBI Taxonomy" id="1408189"/>
    <lineage>
        <taxon>Bacteria</taxon>
        <taxon>Bacillati</taxon>
        <taxon>Actinomycetota</taxon>
        <taxon>Actinomycetes</taxon>
        <taxon>Mycobacteriales</taxon>
        <taxon>Corynebacteriaceae</taxon>
        <taxon>Corynebacterium</taxon>
    </lineage>
</organism>
<name>A0A0K2H000_9CORY</name>
<dbReference type="Proteomes" id="UP000058446">
    <property type="component" value="Chromosome"/>
</dbReference>
<dbReference type="EMBL" id="CP006841">
    <property type="protein sequence ID" value="ALA67061.1"/>
    <property type="molecule type" value="Genomic_DNA"/>
</dbReference>
<reference evidence="2 3" key="1">
    <citation type="submission" date="2013-10" db="EMBL/GenBank/DDBJ databases">
        <title>Complete genome sequence of Corynebacterium lactis DSM 45799(T), isolated from raw cow milk.</title>
        <authorList>
            <person name="Ruckert C."/>
            <person name="Albersmeier A."/>
            <person name="Lipski A."/>
            <person name="Kalinowski J."/>
        </authorList>
    </citation>
    <scope>NUCLEOTIDE SEQUENCE [LARGE SCALE GENOMIC DNA]</scope>
    <source>
        <strain evidence="2 3">RW2-5</strain>
    </source>
</reference>
<evidence type="ECO:0000313" key="3">
    <source>
        <dbReference type="Proteomes" id="UP000058446"/>
    </source>
</evidence>
<evidence type="ECO:0000313" key="2">
    <source>
        <dbReference type="EMBL" id="ALA67061.1"/>
    </source>
</evidence>
<dbReference type="KEGG" id="clw:CLAC_04350"/>
<dbReference type="AlphaFoldDB" id="A0A0K2H000"/>
<feature type="transmembrane region" description="Helical" evidence="1">
    <location>
        <begin position="205"/>
        <end position="224"/>
    </location>
</feature>
<dbReference type="RefSeq" id="WP_245621975.1">
    <property type="nucleotide sequence ID" value="NZ_CP006841.1"/>
</dbReference>
<proteinExistence type="predicted"/>
<keyword evidence="1" id="KW-0812">Transmembrane</keyword>
<dbReference type="STRING" id="1408189.CLAC_04350"/>
<gene>
    <name evidence="2" type="ORF">CLAC_04350</name>
</gene>